<reference evidence="2" key="1">
    <citation type="submission" date="2021-12" db="EMBL/GenBank/DDBJ databases">
        <title>Enterovibrio ZSDZ35 sp. nov. and Enterovibrio ZSDZ42 sp. nov., isolated from coastal seawater in Qingdao.</title>
        <authorList>
            <person name="Zhang P."/>
        </authorList>
    </citation>
    <scope>NUCLEOTIDE SEQUENCE</scope>
    <source>
        <strain evidence="2">ZSDZ42</strain>
    </source>
</reference>
<dbReference type="Gene3D" id="3.30.70.270">
    <property type="match status" value="1"/>
</dbReference>
<dbReference type="SUPFAM" id="SSF55781">
    <property type="entry name" value="GAF domain-like"/>
    <property type="match status" value="1"/>
</dbReference>
<dbReference type="InterPro" id="IPR029016">
    <property type="entry name" value="GAF-like_dom_sf"/>
</dbReference>
<protein>
    <submittedName>
        <fullName evidence="2">Diguanylate cyclase</fullName>
        <ecNumber evidence="2">2.7.7.65</ecNumber>
    </submittedName>
</protein>
<dbReference type="InterPro" id="IPR043128">
    <property type="entry name" value="Rev_trsase/Diguanyl_cyclase"/>
</dbReference>
<dbReference type="Gene3D" id="3.30.450.40">
    <property type="match status" value="1"/>
</dbReference>
<keyword evidence="3" id="KW-1185">Reference proteome</keyword>
<dbReference type="InterPro" id="IPR003018">
    <property type="entry name" value="GAF"/>
</dbReference>
<dbReference type="SMART" id="SM00267">
    <property type="entry name" value="GGDEF"/>
    <property type="match status" value="1"/>
</dbReference>
<dbReference type="EMBL" id="JAJUBC010000013">
    <property type="protein sequence ID" value="MDD1793980.1"/>
    <property type="molecule type" value="Genomic_DNA"/>
</dbReference>
<dbReference type="SUPFAM" id="SSF55073">
    <property type="entry name" value="Nucleotide cyclase"/>
    <property type="match status" value="1"/>
</dbReference>
<evidence type="ECO:0000313" key="2">
    <source>
        <dbReference type="EMBL" id="MDD1793980.1"/>
    </source>
</evidence>
<proteinExistence type="predicted"/>
<dbReference type="PANTHER" id="PTHR43102">
    <property type="entry name" value="SLR1143 PROTEIN"/>
    <property type="match status" value="1"/>
</dbReference>
<dbReference type="InterPro" id="IPR029787">
    <property type="entry name" value="Nucleotide_cyclase"/>
</dbReference>
<dbReference type="Proteomes" id="UP001149400">
    <property type="component" value="Unassembled WGS sequence"/>
</dbReference>
<gene>
    <name evidence="2" type="ORF">LRP50_12635</name>
</gene>
<name>A0ABT5R1E7_9GAMM</name>
<dbReference type="EC" id="2.7.7.65" evidence="2"/>
<evidence type="ECO:0000259" key="1">
    <source>
        <dbReference type="PROSITE" id="PS50887"/>
    </source>
</evidence>
<dbReference type="PANTHER" id="PTHR43102:SF2">
    <property type="entry name" value="GAF DOMAIN-CONTAINING PROTEIN"/>
    <property type="match status" value="1"/>
</dbReference>
<sequence length="316" mass="35637">MKKPALPVDEALRLKSLHSLNIVDTADDERFDRLCRLARQMFATKVAAISFIDNDRQWAKSCIGTLDRTIPRDISFCAHTILNSEPLVVNHAANDTRFHDNPLVTSEPNIQFYAGYPVKHVNGAIIGTLSIMDDEPRGFDAEDLKCLKDIAELVQSELHAILLTTQDQLTGLLNANGFRVLSQNSLNMCERLKAPAALAYFDVRDVKQINTMQGNREGDHALMIFAELLTFGFRDSDVLSRLASDKFSVLLTNTSIANTRDILDRFKERVDRYAVENRLSYTLDYNVGVSWVDVDGDYDFDNLFDEAKNLALKTKT</sequence>
<dbReference type="RefSeq" id="WP_274164825.1">
    <property type="nucleotide sequence ID" value="NZ_JAJUBC010000013.1"/>
</dbReference>
<comment type="caution">
    <text evidence="2">The sequence shown here is derived from an EMBL/GenBank/DDBJ whole genome shotgun (WGS) entry which is preliminary data.</text>
</comment>
<dbReference type="Pfam" id="PF00990">
    <property type="entry name" value="GGDEF"/>
    <property type="match status" value="1"/>
</dbReference>
<keyword evidence="2" id="KW-0808">Transferase</keyword>
<dbReference type="GO" id="GO:0052621">
    <property type="term" value="F:diguanylate cyclase activity"/>
    <property type="evidence" value="ECO:0007669"/>
    <property type="project" value="UniProtKB-EC"/>
</dbReference>
<dbReference type="PROSITE" id="PS50887">
    <property type="entry name" value="GGDEF"/>
    <property type="match status" value="1"/>
</dbReference>
<dbReference type="CDD" id="cd01949">
    <property type="entry name" value="GGDEF"/>
    <property type="match status" value="1"/>
</dbReference>
<dbReference type="Pfam" id="PF01590">
    <property type="entry name" value="GAF"/>
    <property type="match status" value="1"/>
</dbReference>
<dbReference type="NCBIfam" id="TIGR00254">
    <property type="entry name" value="GGDEF"/>
    <property type="match status" value="1"/>
</dbReference>
<keyword evidence="2" id="KW-0548">Nucleotidyltransferase</keyword>
<organism evidence="2 3">
    <name type="scientific">Enterovibrio gelatinilyticus</name>
    <dbReference type="NCBI Taxonomy" id="2899819"/>
    <lineage>
        <taxon>Bacteria</taxon>
        <taxon>Pseudomonadati</taxon>
        <taxon>Pseudomonadota</taxon>
        <taxon>Gammaproteobacteria</taxon>
        <taxon>Vibrionales</taxon>
        <taxon>Vibrionaceae</taxon>
        <taxon>Enterovibrio</taxon>
    </lineage>
</organism>
<evidence type="ECO:0000313" key="3">
    <source>
        <dbReference type="Proteomes" id="UP001149400"/>
    </source>
</evidence>
<dbReference type="InterPro" id="IPR000160">
    <property type="entry name" value="GGDEF_dom"/>
</dbReference>
<accession>A0ABT5R1E7</accession>
<dbReference type="SMART" id="SM00065">
    <property type="entry name" value="GAF"/>
    <property type="match status" value="1"/>
</dbReference>
<feature type="domain" description="GGDEF" evidence="1">
    <location>
        <begin position="194"/>
        <end position="316"/>
    </location>
</feature>